<name>A0A2G8SPY7_9APHY</name>
<sequence length="378" mass="42870">MPVTFNVADEATERISRPKNSCQTVEDFFKASCYREWEASGEMIQSSVAESDLPKLKPQKNGFVHTVVEAYGRHHHLRIRPDDVWIAILSQLSFYVNKHAEELRKYFVAHEGKKELCVQAVGTRYTVDFGHIAVEMSSQVRKNIVDKTLVEWILPDFTTSTPQDIAICAVLLMSTLQKYFKYKADFICGIPSVTLEGEKADWEKLYKRLDRLPGLGSEPEQWAAMLRPILRRFVDAFDGNPDITFWKHVVHRNQMCGYDGLSGWITAFCVWDMEGKWLAHDRTAGTVESSGSVMATRRSYSDPFYTLDGVPYFSLDMGDIPVGYSEVDVLVDDNGLQLKCKMVSGHVASVISEAVKDGPSDTFESRPSMVYICYELHS</sequence>
<dbReference type="AlphaFoldDB" id="A0A2G8SPY7"/>
<gene>
    <name evidence="1" type="ORF">GSI_01484</name>
</gene>
<dbReference type="STRING" id="1077348.A0A2G8SPY7"/>
<dbReference type="Pfam" id="PF14388">
    <property type="entry name" value="DUF4419"/>
    <property type="match status" value="1"/>
</dbReference>
<accession>A0A2G8SPY7</accession>
<proteinExistence type="predicted"/>
<evidence type="ECO:0000313" key="1">
    <source>
        <dbReference type="EMBL" id="PIL35824.1"/>
    </source>
</evidence>
<reference evidence="1 2" key="1">
    <citation type="journal article" date="2015" name="Sci. Rep.">
        <title>Chromosome-level genome map provides insights into diverse defense mechanisms in the medicinal fungus Ganoderma sinense.</title>
        <authorList>
            <person name="Zhu Y."/>
            <person name="Xu J."/>
            <person name="Sun C."/>
            <person name="Zhou S."/>
            <person name="Xu H."/>
            <person name="Nelson D.R."/>
            <person name="Qian J."/>
            <person name="Song J."/>
            <person name="Luo H."/>
            <person name="Xiang L."/>
            <person name="Li Y."/>
            <person name="Xu Z."/>
            <person name="Ji A."/>
            <person name="Wang L."/>
            <person name="Lu S."/>
            <person name="Hayward A."/>
            <person name="Sun W."/>
            <person name="Li X."/>
            <person name="Schwartz D.C."/>
            <person name="Wang Y."/>
            <person name="Chen S."/>
        </authorList>
    </citation>
    <scope>NUCLEOTIDE SEQUENCE [LARGE SCALE GENOMIC DNA]</scope>
    <source>
        <strain evidence="1 2">ZZ0214-1</strain>
    </source>
</reference>
<dbReference type="OrthoDB" id="9978173at2759"/>
<dbReference type="PANTHER" id="PTHR31252">
    <property type="entry name" value="DUF4419 DOMAIN-CONTAINING PROTEIN"/>
    <property type="match status" value="1"/>
</dbReference>
<dbReference type="Proteomes" id="UP000230002">
    <property type="component" value="Unassembled WGS sequence"/>
</dbReference>
<keyword evidence="2" id="KW-1185">Reference proteome</keyword>
<protein>
    <submittedName>
        <fullName evidence="1">Uncharacterized protein</fullName>
    </submittedName>
</protein>
<dbReference type="InterPro" id="IPR025533">
    <property type="entry name" value="DUF4419"/>
</dbReference>
<comment type="caution">
    <text evidence="1">The sequence shown here is derived from an EMBL/GenBank/DDBJ whole genome shotgun (WGS) entry which is preliminary data.</text>
</comment>
<dbReference type="EMBL" id="AYKW01000002">
    <property type="protein sequence ID" value="PIL35824.1"/>
    <property type="molecule type" value="Genomic_DNA"/>
</dbReference>
<organism evidence="1 2">
    <name type="scientific">Ganoderma sinense ZZ0214-1</name>
    <dbReference type="NCBI Taxonomy" id="1077348"/>
    <lineage>
        <taxon>Eukaryota</taxon>
        <taxon>Fungi</taxon>
        <taxon>Dikarya</taxon>
        <taxon>Basidiomycota</taxon>
        <taxon>Agaricomycotina</taxon>
        <taxon>Agaricomycetes</taxon>
        <taxon>Polyporales</taxon>
        <taxon>Polyporaceae</taxon>
        <taxon>Ganoderma</taxon>
    </lineage>
</organism>
<evidence type="ECO:0000313" key="2">
    <source>
        <dbReference type="Proteomes" id="UP000230002"/>
    </source>
</evidence>
<dbReference type="PANTHER" id="PTHR31252:SF11">
    <property type="entry name" value="DUF4419 DOMAIN-CONTAINING PROTEIN"/>
    <property type="match status" value="1"/>
</dbReference>